<name>A0A166AH76_9EURY</name>
<comment type="caution">
    <text evidence="1">The sequence shown here is derived from an EMBL/GenBank/DDBJ whole genome shotgun (WGS) entry which is preliminary data.</text>
</comment>
<keyword evidence="2" id="KW-1185">Reference proteome</keyword>
<dbReference type="OrthoDB" id="73490at2157"/>
<accession>A0A166AH76</accession>
<dbReference type="Proteomes" id="UP000077066">
    <property type="component" value="Unassembled WGS sequence"/>
</dbReference>
<organism evidence="1 2">
    <name type="scientific">Methanobrevibacter filiformis</name>
    <dbReference type="NCBI Taxonomy" id="55758"/>
    <lineage>
        <taxon>Archaea</taxon>
        <taxon>Methanobacteriati</taxon>
        <taxon>Methanobacteriota</taxon>
        <taxon>Methanomada group</taxon>
        <taxon>Methanobacteria</taxon>
        <taxon>Methanobacteriales</taxon>
        <taxon>Methanobacteriaceae</taxon>
        <taxon>Methanobrevibacter</taxon>
    </lineage>
</organism>
<dbReference type="AlphaFoldDB" id="A0A166AH76"/>
<sequence>MVFELKYGIIQRDSLDESFQLLDSNNYFANDDLLIAIDSDTLVTIELLLKTILSNDFKKWNEVLNSEDIDSISKLFIKLGYEKEDLVRLINDI</sequence>
<dbReference type="RefSeq" id="WP_066972784.1">
    <property type="nucleotide sequence ID" value="NZ_LWMT01000237.1"/>
</dbReference>
<protein>
    <submittedName>
        <fullName evidence="1">Uncharacterized protein</fullName>
    </submittedName>
</protein>
<reference evidence="1 2" key="1">
    <citation type="submission" date="2016-04" db="EMBL/GenBank/DDBJ databases">
        <title>Genome sequence of Methanobrevibacter filiformis DSM 11501.</title>
        <authorList>
            <person name="Poehlein A."/>
            <person name="Seedorf H."/>
            <person name="Daniel R."/>
        </authorList>
    </citation>
    <scope>NUCLEOTIDE SEQUENCE [LARGE SCALE GENOMIC DNA]</scope>
    <source>
        <strain evidence="1 2">DSM 11501</strain>
    </source>
</reference>
<evidence type="ECO:0000313" key="2">
    <source>
        <dbReference type="Proteomes" id="UP000077066"/>
    </source>
</evidence>
<dbReference type="EMBL" id="LWMT01000237">
    <property type="protein sequence ID" value="KZX12028.1"/>
    <property type="molecule type" value="Genomic_DNA"/>
</dbReference>
<proteinExistence type="predicted"/>
<gene>
    <name evidence="1" type="ORF">MBFIL_12600</name>
</gene>
<dbReference type="PATRIC" id="fig|55758.3.peg.1439"/>
<evidence type="ECO:0000313" key="1">
    <source>
        <dbReference type="EMBL" id="KZX12028.1"/>
    </source>
</evidence>